<organism evidence="2 3">
    <name type="scientific">Bacteroides fragilis (strain YCH46)</name>
    <dbReference type="NCBI Taxonomy" id="295405"/>
    <lineage>
        <taxon>Bacteria</taxon>
        <taxon>Pseudomonadati</taxon>
        <taxon>Bacteroidota</taxon>
        <taxon>Bacteroidia</taxon>
        <taxon>Bacteroidales</taxon>
        <taxon>Bacteroidaceae</taxon>
        <taxon>Bacteroides</taxon>
    </lineage>
</organism>
<dbReference type="AlphaFoldDB" id="Q64VG2"/>
<evidence type="ECO:0000313" key="3">
    <source>
        <dbReference type="Proteomes" id="UP000002197"/>
    </source>
</evidence>
<proteinExistence type="predicted"/>
<evidence type="ECO:0000256" key="1">
    <source>
        <dbReference type="SAM" id="Phobius"/>
    </source>
</evidence>
<evidence type="ECO:0000313" key="2">
    <source>
        <dbReference type="EMBL" id="BAD48514.1"/>
    </source>
</evidence>
<dbReference type="EMBL" id="AP006841">
    <property type="protein sequence ID" value="BAD48514.1"/>
    <property type="molecule type" value="Genomic_DNA"/>
</dbReference>
<gene>
    <name evidence="2" type="ordered locus">BF1767</name>
</gene>
<keyword evidence="1" id="KW-0812">Transmembrane</keyword>
<name>Q64VG2_BACFR</name>
<reference evidence="2 3" key="1">
    <citation type="journal article" date="2004" name="Proc. Natl. Acad. Sci. U.S.A.">
        <title>Genomic analysis of Bacteroides fragilis reveals extensive DNA inversions regulating cell surface adaptation.</title>
        <authorList>
            <person name="Kuwahara T."/>
            <person name="Yamashita A."/>
            <person name="Hirakawa H."/>
            <person name="Nakayama H."/>
            <person name="Toh H."/>
            <person name="Okada N."/>
            <person name="Kuhara S."/>
            <person name="Hattori M."/>
            <person name="Hayashi T."/>
            <person name="Ohnishi Y."/>
        </authorList>
    </citation>
    <scope>NUCLEOTIDE SEQUENCE [LARGE SCALE GENOMIC DNA]</scope>
    <source>
        <strain evidence="2 3">YCH46</strain>
    </source>
</reference>
<sequence length="51" mass="6210">MTRMTNSVHFFKIFTLPRSIFILFCIYYRIKSRFESLSVRVYSPAWAGYKH</sequence>
<dbReference type="Proteomes" id="UP000002197">
    <property type="component" value="Chromosome"/>
</dbReference>
<dbReference type="HOGENOM" id="CLU_3095535_0_0_10"/>
<accession>Q64VG2</accession>
<feature type="transmembrane region" description="Helical" evidence="1">
    <location>
        <begin position="12"/>
        <end position="30"/>
    </location>
</feature>
<protein>
    <submittedName>
        <fullName evidence="2">Uncharacterized protein</fullName>
    </submittedName>
</protein>
<keyword evidence="1" id="KW-0472">Membrane</keyword>
<keyword evidence="1" id="KW-1133">Transmembrane helix</keyword>
<dbReference type="STRING" id="295405.BF1767"/>
<dbReference type="KEGG" id="bfr:BF1767"/>